<dbReference type="Gene3D" id="1.20.5.1930">
    <property type="match status" value="1"/>
</dbReference>
<evidence type="ECO:0000259" key="6">
    <source>
        <dbReference type="PROSITE" id="PS50109"/>
    </source>
</evidence>
<dbReference type="InterPro" id="IPR036890">
    <property type="entry name" value="HATPase_C_sf"/>
</dbReference>
<dbReference type="Proteomes" id="UP000675920">
    <property type="component" value="Unplaced"/>
</dbReference>
<dbReference type="SMART" id="SM00387">
    <property type="entry name" value="HATPase_c"/>
    <property type="match status" value="1"/>
</dbReference>
<dbReference type="InterPro" id="IPR011712">
    <property type="entry name" value="Sig_transdc_His_kin_sub3_dim/P"/>
</dbReference>
<accession>A0A8B6X9T1</accession>
<reference evidence="8" key="2">
    <citation type="submission" date="2025-08" db="UniProtKB">
        <authorList>
            <consortium name="RefSeq"/>
        </authorList>
    </citation>
    <scope>IDENTIFICATION</scope>
</reference>
<keyword evidence="3" id="KW-0902">Two-component regulatory system</keyword>
<dbReference type="RefSeq" id="WP_051378827.1">
    <property type="nucleotide sequence ID" value="NZ_AXWS01000014.1"/>
</dbReference>
<evidence type="ECO:0000256" key="5">
    <source>
        <dbReference type="SAM" id="Phobius"/>
    </source>
</evidence>
<dbReference type="CDD" id="cd16917">
    <property type="entry name" value="HATPase_UhpB-NarQ-NarX-like"/>
    <property type="match status" value="1"/>
</dbReference>
<dbReference type="PROSITE" id="PS50109">
    <property type="entry name" value="HIS_KIN"/>
    <property type="match status" value="1"/>
</dbReference>
<dbReference type="GO" id="GO:0046983">
    <property type="term" value="F:protein dimerization activity"/>
    <property type="evidence" value="ECO:0007669"/>
    <property type="project" value="InterPro"/>
</dbReference>
<keyword evidence="1" id="KW-0808">Transferase</keyword>
<keyword evidence="4" id="KW-0175">Coiled coil</keyword>
<evidence type="ECO:0000313" key="7">
    <source>
        <dbReference type="Proteomes" id="UP000675920"/>
    </source>
</evidence>
<dbReference type="CDD" id="cd19410">
    <property type="entry name" value="HK9-like_sensor"/>
    <property type="match status" value="1"/>
</dbReference>
<dbReference type="GO" id="GO:0016020">
    <property type="term" value="C:membrane"/>
    <property type="evidence" value="ECO:0007669"/>
    <property type="project" value="InterPro"/>
</dbReference>
<evidence type="ECO:0000256" key="2">
    <source>
        <dbReference type="ARBA" id="ARBA00022777"/>
    </source>
</evidence>
<sequence length="464" mass="51186">MPAPLAEPPRGRALSRGLFVCATLSLVLLALSEYSHHEAAKGSSKVTERLEIQRTLQAITGSLVDAESSQRGFVLTGDERYLAPYRNAIDTAVRSMNICRNHYLNDAAGQGLYVPLARAAAARMSELDVSLRLRQRGNGEAATDVIRTDVGLEKMQAVRDGVDRLLAYEDQRLQAITRDWERTASWARLGIAFATVFVLLSFGLFLRHSERMAQESERQRRAIQRERDELDVRIAERTAELIRLASHLQSAREDERARLSRELHDELGAIFTAAKFDLAAATGRLKGADEKALARLRSLKELLEHGVALKRRIIEDLRPSTLTSLGFVPALTGYAEQQRQRLGGELALDIEPTVSVDESSGLALYRVAQEAFTNIYKYANASHVRLSLRSIEGEVQLVVEDDGIGFDTALLAETAGHGLAGMKYRLMSLGGRLKVESAPRRGTRVAACLPARTNPEVAPTALRP</sequence>
<dbReference type="SUPFAM" id="SSF55874">
    <property type="entry name" value="ATPase domain of HSP90 chaperone/DNA topoisomerase II/histidine kinase"/>
    <property type="match status" value="1"/>
</dbReference>
<keyword evidence="5" id="KW-0812">Transmembrane</keyword>
<feature type="transmembrane region" description="Helical" evidence="5">
    <location>
        <begin position="186"/>
        <end position="206"/>
    </location>
</feature>
<keyword evidence="2" id="KW-0418">Kinase</keyword>
<dbReference type="Pfam" id="PF07730">
    <property type="entry name" value="HisKA_3"/>
    <property type="match status" value="1"/>
</dbReference>
<dbReference type="AlphaFoldDB" id="A0A8B6X9T1"/>
<protein>
    <submittedName>
        <fullName evidence="8">CHASE3 domain-containing protein</fullName>
    </submittedName>
</protein>
<proteinExistence type="predicted"/>
<keyword evidence="5" id="KW-1133">Transmembrane helix</keyword>
<evidence type="ECO:0000313" key="8">
    <source>
        <dbReference type="RefSeq" id="WP_051378827.1"/>
    </source>
</evidence>
<evidence type="ECO:0000256" key="1">
    <source>
        <dbReference type="ARBA" id="ARBA00022679"/>
    </source>
</evidence>
<keyword evidence="5" id="KW-0472">Membrane</keyword>
<dbReference type="Pfam" id="PF05227">
    <property type="entry name" value="CHASE3"/>
    <property type="match status" value="1"/>
</dbReference>
<dbReference type="InterPro" id="IPR050482">
    <property type="entry name" value="Sensor_HK_TwoCompSys"/>
</dbReference>
<reference evidence="8" key="1">
    <citation type="journal article" date="2003" name="J. Bacteriol.">
        <title>Common extracellular sensory domains in transmembrane receptors for diverse signal transduction pathways in bacteria and archaea.</title>
        <authorList>
            <person name="Zhulin I.B."/>
            <person name="Nikolskaya A.N."/>
            <person name="Galperin M.Y."/>
        </authorList>
    </citation>
    <scope>NUCLEOTIDE SEQUENCE</scope>
</reference>
<dbReference type="GO" id="GO:0000155">
    <property type="term" value="F:phosphorelay sensor kinase activity"/>
    <property type="evidence" value="ECO:0007669"/>
    <property type="project" value="InterPro"/>
</dbReference>
<evidence type="ECO:0000256" key="3">
    <source>
        <dbReference type="ARBA" id="ARBA00023012"/>
    </source>
</evidence>
<feature type="coiled-coil region" evidence="4">
    <location>
        <begin position="206"/>
        <end position="233"/>
    </location>
</feature>
<dbReference type="InterPro" id="IPR005467">
    <property type="entry name" value="His_kinase_dom"/>
</dbReference>
<dbReference type="PANTHER" id="PTHR24421">
    <property type="entry name" value="NITRATE/NITRITE SENSOR PROTEIN NARX-RELATED"/>
    <property type="match status" value="1"/>
</dbReference>
<organism evidence="7 8">
    <name type="scientific">Derxia gummosa DSM 723</name>
    <dbReference type="NCBI Taxonomy" id="1121388"/>
    <lineage>
        <taxon>Bacteria</taxon>
        <taxon>Pseudomonadati</taxon>
        <taxon>Pseudomonadota</taxon>
        <taxon>Betaproteobacteria</taxon>
        <taxon>Burkholderiales</taxon>
        <taxon>Alcaligenaceae</taxon>
        <taxon>Derxia</taxon>
    </lineage>
</organism>
<keyword evidence="7" id="KW-1185">Reference proteome</keyword>
<dbReference type="InterPro" id="IPR003594">
    <property type="entry name" value="HATPase_dom"/>
</dbReference>
<dbReference type="Pfam" id="PF02518">
    <property type="entry name" value="HATPase_c"/>
    <property type="match status" value="1"/>
</dbReference>
<name>A0A8B6X9T1_9BURK</name>
<dbReference type="Gene3D" id="3.30.565.10">
    <property type="entry name" value="Histidine kinase-like ATPase, C-terminal domain"/>
    <property type="match status" value="1"/>
</dbReference>
<feature type="domain" description="Histidine kinase" evidence="6">
    <location>
        <begin position="258"/>
        <end position="453"/>
    </location>
</feature>
<dbReference type="InterPro" id="IPR007891">
    <property type="entry name" value="CHASE3"/>
</dbReference>
<evidence type="ECO:0000256" key="4">
    <source>
        <dbReference type="SAM" id="Coils"/>
    </source>
</evidence>